<sequence length="383" mass="40054">MLRSGPLLAFFGLTALAGLIAMRIWTLPMIEAAGLPMLDVRMGGYTPDEVRAFLASLGAEGRAAYLGPQRVLDTLMPVALTAALGLLIYRLVARWSWWIGAALALVPLVYFAFDMLENAQVAVILRAPAPSDTMAETASRYTVAKAEALRAAVAVALVALAARAGERALGRGRKKGKGPMAFTVAIDGPAAAGKGTIARAVAAHFGFAYLDTGLLYRAVGAKVTEGADPLEAAQALRAEDLNAEGLRTQAVAEAASRVAVNPQVRAALVDFQRAFAARAGGAVLDGRDIGTVICPEAQAKLFVTASPEVRAERRYLELVEGGHEATREAVLDDVKARDARDSERATAPLRPADDAVVIDTSEMSIKEAVAAAIGAVEARGAKA</sequence>
<comment type="catalytic activity">
    <reaction evidence="6 8">
        <text>dCMP + ATP = dCDP + ADP</text>
        <dbReference type="Rhea" id="RHEA:25094"/>
        <dbReference type="ChEBI" id="CHEBI:30616"/>
        <dbReference type="ChEBI" id="CHEBI:57566"/>
        <dbReference type="ChEBI" id="CHEBI:58593"/>
        <dbReference type="ChEBI" id="CHEBI:456216"/>
        <dbReference type="EC" id="2.7.4.25"/>
    </reaction>
</comment>
<evidence type="ECO:0000313" key="12">
    <source>
        <dbReference type="Proteomes" id="UP000617355"/>
    </source>
</evidence>
<evidence type="ECO:0000256" key="8">
    <source>
        <dbReference type="HAMAP-Rule" id="MF_00238"/>
    </source>
</evidence>
<evidence type="ECO:0000256" key="3">
    <source>
        <dbReference type="ARBA" id="ARBA00022741"/>
    </source>
</evidence>
<feature type="binding site" evidence="8">
    <location>
        <begin position="188"/>
        <end position="196"/>
    </location>
    <ligand>
        <name>ATP</name>
        <dbReference type="ChEBI" id="CHEBI:30616"/>
    </ligand>
</feature>
<dbReference type="Proteomes" id="UP000617355">
    <property type="component" value="Unassembled WGS sequence"/>
</dbReference>
<evidence type="ECO:0000256" key="2">
    <source>
        <dbReference type="ARBA" id="ARBA00022679"/>
    </source>
</evidence>
<dbReference type="EMBL" id="BMGI01000003">
    <property type="protein sequence ID" value="GGD38217.1"/>
    <property type="molecule type" value="Genomic_DNA"/>
</dbReference>
<comment type="similarity">
    <text evidence="1 8">Belongs to the cytidylate kinase family. Type 1 subfamily.</text>
</comment>
<organism evidence="11 12">
    <name type="scientific">Sinisalibacter lacisalsi</name>
    <dbReference type="NCBI Taxonomy" id="1526570"/>
    <lineage>
        <taxon>Bacteria</taxon>
        <taxon>Pseudomonadati</taxon>
        <taxon>Pseudomonadota</taxon>
        <taxon>Alphaproteobacteria</taxon>
        <taxon>Rhodobacterales</taxon>
        <taxon>Roseobacteraceae</taxon>
        <taxon>Sinisalibacter</taxon>
    </lineage>
</organism>
<dbReference type="InterPro" id="IPR027417">
    <property type="entry name" value="P-loop_NTPase"/>
</dbReference>
<keyword evidence="3 8" id="KW-0547">Nucleotide-binding</keyword>
<dbReference type="Gene3D" id="3.40.50.300">
    <property type="entry name" value="P-loop containing nucleotide triphosphate hydrolases"/>
    <property type="match status" value="1"/>
</dbReference>
<keyword evidence="8" id="KW-0963">Cytoplasm</keyword>
<name>A0ABQ1QNI6_9RHOB</name>
<feature type="transmembrane region" description="Helical" evidence="9">
    <location>
        <begin position="71"/>
        <end position="88"/>
    </location>
</feature>
<comment type="subcellular location">
    <subcellularLocation>
        <location evidence="8">Cytoplasm</location>
    </subcellularLocation>
</comment>
<reference evidence="12" key="1">
    <citation type="journal article" date="2019" name="Int. J. Syst. Evol. Microbiol.">
        <title>The Global Catalogue of Microorganisms (GCM) 10K type strain sequencing project: providing services to taxonomists for standard genome sequencing and annotation.</title>
        <authorList>
            <consortium name="The Broad Institute Genomics Platform"/>
            <consortium name="The Broad Institute Genome Sequencing Center for Infectious Disease"/>
            <person name="Wu L."/>
            <person name="Ma J."/>
        </authorList>
    </citation>
    <scope>NUCLEOTIDE SEQUENCE [LARGE SCALE GENOMIC DNA]</scope>
    <source>
        <strain evidence="12">CGMCC 1.12922</strain>
    </source>
</reference>
<evidence type="ECO:0000256" key="1">
    <source>
        <dbReference type="ARBA" id="ARBA00009427"/>
    </source>
</evidence>
<feature type="transmembrane region" description="Helical" evidence="9">
    <location>
        <begin position="95"/>
        <end position="113"/>
    </location>
</feature>
<feature type="domain" description="Cytidylate kinase" evidence="10">
    <location>
        <begin position="184"/>
        <end position="223"/>
    </location>
</feature>
<evidence type="ECO:0000256" key="6">
    <source>
        <dbReference type="ARBA" id="ARBA00047615"/>
    </source>
</evidence>
<dbReference type="HAMAP" id="MF_00238">
    <property type="entry name" value="Cytidyl_kinase_type1"/>
    <property type="match status" value="1"/>
</dbReference>
<keyword evidence="9" id="KW-0812">Transmembrane</keyword>
<comment type="catalytic activity">
    <reaction evidence="7 8">
        <text>CMP + ATP = CDP + ADP</text>
        <dbReference type="Rhea" id="RHEA:11600"/>
        <dbReference type="ChEBI" id="CHEBI:30616"/>
        <dbReference type="ChEBI" id="CHEBI:58069"/>
        <dbReference type="ChEBI" id="CHEBI:60377"/>
        <dbReference type="ChEBI" id="CHEBI:456216"/>
        <dbReference type="EC" id="2.7.4.25"/>
    </reaction>
</comment>
<keyword evidence="4 8" id="KW-0418">Kinase</keyword>
<comment type="caution">
    <text evidence="11">The sequence shown here is derived from an EMBL/GenBank/DDBJ whole genome shotgun (WGS) entry which is preliminary data.</text>
</comment>
<evidence type="ECO:0000256" key="7">
    <source>
        <dbReference type="ARBA" id="ARBA00048478"/>
    </source>
</evidence>
<proteinExistence type="inferred from homology"/>
<evidence type="ECO:0000256" key="9">
    <source>
        <dbReference type="SAM" id="Phobius"/>
    </source>
</evidence>
<gene>
    <name evidence="8" type="primary">cmk</name>
    <name evidence="11" type="ORF">GCM10011358_22520</name>
</gene>
<feature type="domain" description="Cytidylate kinase" evidence="10">
    <location>
        <begin position="236"/>
        <end position="376"/>
    </location>
</feature>
<dbReference type="InterPro" id="IPR011994">
    <property type="entry name" value="Cytidylate_kinase_dom"/>
</dbReference>
<evidence type="ECO:0000256" key="4">
    <source>
        <dbReference type="ARBA" id="ARBA00022777"/>
    </source>
</evidence>
<keyword evidence="9" id="KW-1133">Transmembrane helix</keyword>
<keyword evidence="2 8" id="KW-0808">Transferase</keyword>
<evidence type="ECO:0000256" key="5">
    <source>
        <dbReference type="ARBA" id="ARBA00022840"/>
    </source>
</evidence>
<evidence type="ECO:0000259" key="10">
    <source>
        <dbReference type="Pfam" id="PF02224"/>
    </source>
</evidence>
<keyword evidence="9" id="KW-0472">Membrane</keyword>
<keyword evidence="5 8" id="KW-0067">ATP-binding</keyword>
<dbReference type="SUPFAM" id="SSF52540">
    <property type="entry name" value="P-loop containing nucleoside triphosphate hydrolases"/>
    <property type="match status" value="1"/>
</dbReference>
<dbReference type="Pfam" id="PF02224">
    <property type="entry name" value="Cytidylate_kin"/>
    <property type="match status" value="2"/>
</dbReference>
<dbReference type="InterPro" id="IPR003136">
    <property type="entry name" value="Cytidylate_kin"/>
</dbReference>
<dbReference type="CDD" id="cd02020">
    <property type="entry name" value="CMPK"/>
    <property type="match status" value="1"/>
</dbReference>
<dbReference type="EC" id="2.7.4.25" evidence="8"/>
<accession>A0ABQ1QNI6</accession>
<evidence type="ECO:0000313" key="11">
    <source>
        <dbReference type="EMBL" id="GGD38217.1"/>
    </source>
</evidence>
<protein>
    <recommendedName>
        <fullName evidence="8">Cytidylate kinase</fullName>
        <shortName evidence="8">CK</shortName>
        <ecNumber evidence="8">2.7.4.25</ecNumber>
    </recommendedName>
    <alternativeName>
        <fullName evidence="8">Cytidine monophosphate kinase</fullName>
        <shortName evidence="8">CMP kinase</shortName>
    </alternativeName>
</protein>
<keyword evidence="12" id="KW-1185">Reference proteome</keyword>